<evidence type="ECO:0000256" key="1">
    <source>
        <dbReference type="ARBA" id="ARBA00022723"/>
    </source>
</evidence>
<evidence type="ECO:0000313" key="12">
    <source>
        <dbReference type="Proteomes" id="UP000177685"/>
    </source>
</evidence>
<name>A0A1G1VGJ6_9BACT</name>
<keyword evidence="3" id="KW-0227">DNA damage</keyword>
<keyword evidence="2" id="KW-0547">Nucleotide-binding</keyword>
<dbReference type="InterPro" id="IPR020568">
    <property type="entry name" value="Ribosomal_Su5_D2-typ_SF"/>
</dbReference>
<dbReference type="PROSITE" id="PS50162">
    <property type="entry name" value="RECA_2"/>
    <property type="match status" value="1"/>
</dbReference>
<dbReference type="SUPFAM" id="SSF52540">
    <property type="entry name" value="P-loop containing nucleoside triphosphate hydrolases"/>
    <property type="match status" value="1"/>
</dbReference>
<protein>
    <recommendedName>
        <fullName evidence="9">DNA repair protein RadA</fullName>
    </recommendedName>
</protein>
<keyword evidence="4" id="KW-0378">Hydrolase</keyword>
<evidence type="ECO:0000256" key="7">
    <source>
        <dbReference type="ARBA" id="ARBA00023125"/>
    </source>
</evidence>
<dbReference type="Gene3D" id="3.40.50.300">
    <property type="entry name" value="P-loop containing nucleotide triphosphate hydrolases"/>
    <property type="match status" value="1"/>
</dbReference>
<keyword evidence="1" id="KW-0479">Metal-binding</keyword>
<evidence type="ECO:0000256" key="6">
    <source>
        <dbReference type="ARBA" id="ARBA00023016"/>
    </source>
</evidence>
<dbReference type="Gene3D" id="3.30.230.10">
    <property type="match status" value="1"/>
</dbReference>
<dbReference type="InterPro" id="IPR014721">
    <property type="entry name" value="Ribsml_uS5_D2-typ_fold_subgr"/>
</dbReference>
<keyword evidence="7" id="KW-0238">DNA-binding</keyword>
<dbReference type="NCBIfam" id="TIGR00416">
    <property type="entry name" value="sms"/>
    <property type="match status" value="1"/>
</dbReference>
<evidence type="ECO:0000256" key="2">
    <source>
        <dbReference type="ARBA" id="ARBA00022741"/>
    </source>
</evidence>
<dbReference type="GO" id="GO:0046872">
    <property type="term" value="F:metal ion binding"/>
    <property type="evidence" value="ECO:0007669"/>
    <property type="project" value="UniProtKB-KW"/>
</dbReference>
<proteinExistence type="predicted"/>
<dbReference type="EMBL" id="MHCD01000018">
    <property type="protein sequence ID" value="OGY14352.1"/>
    <property type="molecule type" value="Genomic_DNA"/>
</dbReference>
<sequence length="333" mass="36090">MQIAQNIIGEVVYIAGEESSAQIANRANRLGVKSTHISIIESSNVDEVIGQISQMSQTSLVIIDSIQTMVTEDLTGTAGSVGQVRECASRLTSWAKRSHVPVFMVGHVTREGTIAGPRVLEHMIDTVLWFEGERSEFLRLVRAVKNRFGATDEVGVFTMEEKGLVEVTNPSELFIGSFEGVGGSAVGVILEGSRPMLVEIQALVSPTKLAFPKRSASGIDARRLELIVAVLSRRVGIPLWDCDVFVNVTGGIRLADPASDLAVALAIASAFHDKPLPRGTVALGEVGLLGEVRDVIQRERRIKEARRLGYKTAITSKETRTVSEAIKRFISTK</sequence>
<keyword evidence="6" id="KW-0346">Stress response</keyword>
<dbReference type="GO" id="GO:0005829">
    <property type="term" value="C:cytosol"/>
    <property type="evidence" value="ECO:0007669"/>
    <property type="project" value="TreeGrafter"/>
</dbReference>
<evidence type="ECO:0000256" key="3">
    <source>
        <dbReference type="ARBA" id="ARBA00022763"/>
    </source>
</evidence>
<evidence type="ECO:0000256" key="4">
    <source>
        <dbReference type="ARBA" id="ARBA00022801"/>
    </source>
</evidence>
<organism evidence="11 12">
    <name type="scientific">Candidatus Blackburnbacteria bacterium RIFCSPLOWO2_01_FULL_41_27</name>
    <dbReference type="NCBI Taxonomy" id="1797520"/>
    <lineage>
        <taxon>Bacteria</taxon>
        <taxon>Candidatus Blackburniibacteriota</taxon>
    </lineage>
</organism>
<keyword evidence="8" id="KW-0234">DNA repair</keyword>
<evidence type="ECO:0000256" key="5">
    <source>
        <dbReference type="ARBA" id="ARBA00022840"/>
    </source>
</evidence>
<comment type="caution">
    <text evidence="11">The sequence shown here is derived from an EMBL/GenBank/DDBJ whole genome shotgun (WGS) entry which is preliminary data.</text>
</comment>
<dbReference type="GO" id="GO:0003684">
    <property type="term" value="F:damaged DNA binding"/>
    <property type="evidence" value="ECO:0007669"/>
    <property type="project" value="InterPro"/>
</dbReference>
<evidence type="ECO:0000256" key="8">
    <source>
        <dbReference type="ARBA" id="ARBA00023204"/>
    </source>
</evidence>
<dbReference type="GO" id="GO:0000725">
    <property type="term" value="P:recombinational repair"/>
    <property type="evidence" value="ECO:0007669"/>
    <property type="project" value="TreeGrafter"/>
</dbReference>
<dbReference type="PANTHER" id="PTHR32472:SF10">
    <property type="entry name" value="DNA REPAIR PROTEIN RADA-LIKE PROTEIN"/>
    <property type="match status" value="1"/>
</dbReference>
<dbReference type="GO" id="GO:0016787">
    <property type="term" value="F:hydrolase activity"/>
    <property type="evidence" value="ECO:0007669"/>
    <property type="project" value="UniProtKB-KW"/>
</dbReference>
<evidence type="ECO:0000259" key="10">
    <source>
        <dbReference type="PROSITE" id="PS50162"/>
    </source>
</evidence>
<reference evidence="11 12" key="1">
    <citation type="journal article" date="2016" name="Nat. Commun.">
        <title>Thousands of microbial genomes shed light on interconnected biogeochemical processes in an aquifer system.</title>
        <authorList>
            <person name="Anantharaman K."/>
            <person name="Brown C.T."/>
            <person name="Hug L.A."/>
            <person name="Sharon I."/>
            <person name="Castelle C.J."/>
            <person name="Probst A.J."/>
            <person name="Thomas B.C."/>
            <person name="Singh A."/>
            <person name="Wilkins M.J."/>
            <person name="Karaoz U."/>
            <person name="Brodie E.L."/>
            <person name="Williams K.H."/>
            <person name="Hubbard S.S."/>
            <person name="Banfield J.F."/>
        </authorList>
    </citation>
    <scope>NUCLEOTIDE SEQUENCE [LARGE SCALE GENOMIC DNA]</scope>
</reference>
<dbReference type="GO" id="GO:0005524">
    <property type="term" value="F:ATP binding"/>
    <property type="evidence" value="ECO:0007669"/>
    <property type="project" value="UniProtKB-UniRule"/>
</dbReference>
<accession>A0A1G1VGJ6</accession>
<dbReference type="PANTHER" id="PTHR32472">
    <property type="entry name" value="DNA REPAIR PROTEIN RADA"/>
    <property type="match status" value="1"/>
</dbReference>
<dbReference type="InterPro" id="IPR020588">
    <property type="entry name" value="RecA_ATP-bd"/>
</dbReference>
<dbReference type="GO" id="GO:0140664">
    <property type="term" value="F:ATP-dependent DNA damage sensor activity"/>
    <property type="evidence" value="ECO:0007669"/>
    <property type="project" value="InterPro"/>
</dbReference>
<dbReference type="SUPFAM" id="SSF54211">
    <property type="entry name" value="Ribosomal protein S5 domain 2-like"/>
    <property type="match status" value="1"/>
</dbReference>
<dbReference type="Proteomes" id="UP000177685">
    <property type="component" value="Unassembled WGS sequence"/>
</dbReference>
<feature type="domain" description="RecA family profile 1" evidence="10">
    <location>
        <begin position="1"/>
        <end position="108"/>
    </location>
</feature>
<dbReference type="AlphaFoldDB" id="A0A1G1VGJ6"/>
<gene>
    <name evidence="11" type="ORF">A3A58_01650</name>
</gene>
<dbReference type="InterPro" id="IPR004504">
    <property type="entry name" value="DNA_repair_RadA"/>
</dbReference>
<dbReference type="InterPro" id="IPR027417">
    <property type="entry name" value="P-loop_NTPase"/>
</dbReference>
<keyword evidence="5" id="KW-0067">ATP-binding</keyword>
<evidence type="ECO:0000313" key="11">
    <source>
        <dbReference type="EMBL" id="OGY14352.1"/>
    </source>
</evidence>
<evidence type="ECO:0000256" key="9">
    <source>
        <dbReference type="NCBIfam" id="TIGR00416"/>
    </source>
</evidence>
<dbReference type="PRINTS" id="PR01874">
    <property type="entry name" value="DNAREPAIRADA"/>
</dbReference>